<dbReference type="HOGENOM" id="CLU_215233_0_0_5"/>
<accession>K8P386</accession>
<evidence type="ECO:0000313" key="2">
    <source>
        <dbReference type="Proteomes" id="UP000001095"/>
    </source>
</evidence>
<gene>
    <name evidence="1" type="ORF">HMPREF9696_02138</name>
</gene>
<proteinExistence type="predicted"/>
<dbReference type="PATRIC" id="fig|883079.3.peg.2171"/>
<sequence>MSKTASISLSSSNGLLAQIIAFVDNFLMKSAAIAARNGDAPRFGL</sequence>
<dbReference type="AlphaFoldDB" id="K8P386"/>
<dbReference type="Proteomes" id="UP000001095">
    <property type="component" value="Unassembled WGS sequence"/>
</dbReference>
<dbReference type="RefSeq" id="WP_002713004.1">
    <property type="nucleotide sequence ID" value="NZ_KB375281.1"/>
</dbReference>
<organism evidence="1 2">
    <name type="scientific">Afipia clevelandensis ATCC 49720</name>
    <dbReference type="NCBI Taxonomy" id="883079"/>
    <lineage>
        <taxon>Bacteria</taxon>
        <taxon>Pseudomonadati</taxon>
        <taxon>Pseudomonadota</taxon>
        <taxon>Alphaproteobacteria</taxon>
        <taxon>Hyphomicrobiales</taxon>
        <taxon>Nitrobacteraceae</taxon>
        <taxon>Afipia</taxon>
    </lineage>
</organism>
<protein>
    <submittedName>
        <fullName evidence="1">Uncharacterized protein</fullName>
    </submittedName>
</protein>
<evidence type="ECO:0000313" key="1">
    <source>
        <dbReference type="EMBL" id="EKS35926.1"/>
    </source>
</evidence>
<dbReference type="EMBL" id="AGWY01000008">
    <property type="protein sequence ID" value="EKS35926.1"/>
    <property type="molecule type" value="Genomic_DNA"/>
</dbReference>
<comment type="caution">
    <text evidence="1">The sequence shown here is derived from an EMBL/GenBank/DDBJ whole genome shotgun (WGS) entry which is preliminary data.</text>
</comment>
<reference evidence="1 2" key="1">
    <citation type="submission" date="2012-04" db="EMBL/GenBank/DDBJ databases">
        <title>The Genome Sequence of Afipia clevelandensis ATCC 49720.</title>
        <authorList>
            <consortium name="The Broad Institute Genome Sequencing Platform"/>
            <person name="Earl A."/>
            <person name="Ward D."/>
            <person name="Feldgarden M."/>
            <person name="Gevers D."/>
            <person name="Huys G."/>
            <person name="Walker B."/>
            <person name="Young S.K."/>
            <person name="Zeng Q."/>
            <person name="Gargeya S."/>
            <person name="Fitzgerald M."/>
            <person name="Haas B."/>
            <person name="Abouelleil A."/>
            <person name="Alvarado L."/>
            <person name="Arachchi H.M."/>
            <person name="Berlin A."/>
            <person name="Chapman S.B."/>
            <person name="Goldberg J."/>
            <person name="Griggs A."/>
            <person name="Gujja S."/>
            <person name="Hansen M."/>
            <person name="Howarth C."/>
            <person name="Imamovic A."/>
            <person name="Larimer J."/>
            <person name="McCowen C."/>
            <person name="Montmayeur A."/>
            <person name="Murphy C."/>
            <person name="Neiman D."/>
            <person name="Pearson M."/>
            <person name="Priest M."/>
            <person name="Roberts A."/>
            <person name="Saif S."/>
            <person name="Shea T."/>
            <person name="Sisk P."/>
            <person name="Sykes S."/>
            <person name="Wortman J."/>
            <person name="Nusbaum C."/>
            <person name="Birren B."/>
        </authorList>
    </citation>
    <scope>NUCLEOTIDE SEQUENCE [LARGE SCALE GENOMIC DNA]</scope>
    <source>
        <strain evidence="1 2">ATCC 49720</strain>
    </source>
</reference>
<keyword evidence="2" id="KW-1185">Reference proteome</keyword>
<name>K8P386_9BRAD</name>